<evidence type="ECO:0000256" key="1">
    <source>
        <dbReference type="SAM" id="MobiDB-lite"/>
    </source>
</evidence>
<feature type="compositionally biased region" description="Polar residues" evidence="1">
    <location>
        <begin position="36"/>
        <end position="54"/>
    </location>
</feature>
<reference evidence="2" key="1">
    <citation type="submission" date="2023-03" db="EMBL/GenBank/DDBJ databases">
        <title>Massive genome expansion in bonnet fungi (Mycena s.s.) driven by repeated elements and novel gene families across ecological guilds.</title>
        <authorList>
            <consortium name="Lawrence Berkeley National Laboratory"/>
            <person name="Harder C.B."/>
            <person name="Miyauchi S."/>
            <person name="Viragh M."/>
            <person name="Kuo A."/>
            <person name="Thoen E."/>
            <person name="Andreopoulos B."/>
            <person name="Lu D."/>
            <person name="Skrede I."/>
            <person name="Drula E."/>
            <person name="Henrissat B."/>
            <person name="Morin E."/>
            <person name="Kohler A."/>
            <person name="Barry K."/>
            <person name="LaButti K."/>
            <person name="Morin E."/>
            <person name="Salamov A."/>
            <person name="Lipzen A."/>
            <person name="Mereny Z."/>
            <person name="Hegedus B."/>
            <person name="Baldrian P."/>
            <person name="Stursova M."/>
            <person name="Weitz H."/>
            <person name="Taylor A."/>
            <person name="Grigoriev I.V."/>
            <person name="Nagy L.G."/>
            <person name="Martin F."/>
            <person name="Kauserud H."/>
        </authorList>
    </citation>
    <scope>NUCLEOTIDE SEQUENCE</scope>
    <source>
        <strain evidence="2">9144</strain>
    </source>
</reference>
<feature type="region of interest" description="Disordered" evidence="1">
    <location>
        <begin position="206"/>
        <end position="225"/>
    </location>
</feature>
<sequence length="444" mass="46519">MSSSSFLSAPASAPTPAIPIPAPCDPSLAALAKSQAEPSSSRVRIALSASTPRRQPSPKRLAHHEPSSQPHDPTSPLFVSSSRSAPAPARVSPPTSGPSLSEQDRMAALEFQIAALRARRRDAHAAVTSIPETRTTAVFVSQAVAPAPASPEPAQQHSIDQPHPLDLPHHQTSPAMPKMYAYAPLLPPQVDHAPPVPHRILEPQLASASTNTPSLSSPESCDTVKSHPMGPELISVSTSTVSQLYAREVPAQVVLPPPRRVPDPPQAPTPSYAVEINPGRSTIASAPTPPISRSYAPAACPRALLPVSLRCIDPSPACASAVVTSCLPNRPVQSQTTVLPISEATTSYKCPAAAKPIHHRPAPVQSDLPTTHPFPEPCAALQSGRSAPLSSQPAVKGFAADFDFPCDYAPILHRSAPVSRPEGAAAPTVTLVSIPQNFVQKFSC</sequence>
<name>A0AAD6YH60_9AGAR</name>
<feature type="region of interest" description="Disordered" evidence="1">
    <location>
        <begin position="1"/>
        <end position="104"/>
    </location>
</feature>
<feature type="compositionally biased region" description="Polar residues" evidence="1">
    <location>
        <begin position="206"/>
        <end position="220"/>
    </location>
</feature>
<protein>
    <submittedName>
        <fullName evidence="2">Uncharacterized protein</fullName>
    </submittedName>
</protein>
<comment type="caution">
    <text evidence="2">The sequence shown here is derived from an EMBL/GenBank/DDBJ whole genome shotgun (WGS) entry which is preliminary data.</text>
</comment>
<evidence type="ECO:0000313" key="3">
    <source>
        <dbReference type="Proteomes" id="UP001219525"/>
    </source>
</evidence>
<keyword evidence="3" id="KW-1185">Reference proteome</keyword>
<feature type="compositionally biased region" description="Low complexity" evidence="1">
    <location>
        <begin position="1"/>
        <end position="15"/>
    </location>
</feature>
<accession>A0AAD6YH60</accession>
<gene>
    <name evidence="2" type="ORF">GGX14DRAFT_388551</name>
</gene>
<proteinExistence type="predicted"/>
<organism evidence="2 3">
    <name type="scientific">Mycena pura</name>
    <dbReference type="NCBI Taxonomy" id="153505"/>
    <lineage>
        <taxon>Eukaryota</taxon>
        <taxon>Fungi</taxon>
        <taxon>Dikarya</taxon>
        <taxon>Basidiomycota</taxon>
        <taxon>Agaricomycotina</taxon>
        <taxon>Agaricomycetes</taxon>
        <taxon>Agaricomycetidae</taxon>
        <taxon>Agaricales</taxon>
        <taxon>Marasmiineae</taxon>
        <taxon>Mycenaceae</taxon>
        <taxon>Mycena</taxon>
    </lineage>
</organism>
<evidence type="ECO:0000313" key="2">
    <source>
        <dbReference type="EMBL" id="KAJ7221367.1"/>
    </source>
</evidence>
<dbReference type="AlphaFoldDB" id="A0AAD6YH60"/>
<feature type="compositionally biased region" description="Low complexity" evidence="1">
    <location>
        <begin position="79"/>
        <end position="94"/>
    </location>
</feature>
<dbReference type="Proteomes" id="UP001219525">
    <property type="component" value="Unassembled WGS sequence"/>
</dbReference>
<dbReference type="EMBL" id="JARJCW010000008">
    <property type="protein sequence ID" value="KAJ7221367.1"/>
    <property type="molecule type" value="Genomic_DNA"/>
</dbReference>